<dbReference type="GO" id="GO:0016787">
    <property type="term" value="F:hydrolase activity"/>
    <property type="evidence" value="ECO:0007669"/>
    <property type="project" value="UniProtKB-KW"/>
</dbReference>
<dbReference type="Gene3D" id="3.40.50.1820">
    <property type="entry name" value="alpha/beta hydrolase"/>
    <property type="match status" value="1"/>
</dbReference>
<reference evidence="1" key="1">
    <citation type="submission" date="2022-06" db="EMBL/GenBank/DDBJ databases">
        <title>Genomic Encyclopedia of Archaeal and Bacterial Type Strains, Phase II (KMG-II): from individual species to whole genera.</title>
        <authorList>
            <person name="Goeker M."/>
        </authorList>
    </citation>
    <scope>NUCLEOTIDE SEQUENCE</scope>
    <source>
        <strain evidence="1">DSM 43935</strain>
    </source>
</reference>
<accession>A0AAE3GIP1</accession>
<proteinExistence type="predicted"/>
<keyword evidence="1" id="KW-0378">Hydrolase</keyword>
<dbReference type="AlphaFoldDB" id="A0AAE3GIP1"/>
<organism evidence="1 2">
    <name type="scientific">Goodfellowiella coeruleoviolacea</name>
    <dbReference type="NCBI Taxonomy" id="334858"/>
    <lineage>
        <taxon>Bacteria</taxon>
        <taxon>Bacillati</taxon>
        <taxon>Actinomycetota</taxon>
        <taxon>Actinomycetes</taxon>
        <taxon>Pseudonocardiales</taxon>
        <taxon>Pseudonocardiaceae</taxon>
        <taxon>Goodfellowiella</taxon>
    </lineage>
</organism>
<dbReference type="SUPFAM" id="SSF53474">
    <property type="entry name" value="alpha/beta-Hydrolases"/>
    <property type="match status" value="1"/>
</dbReference>
<keyword evidence="2" id="KW-1185">Reference proteome</keyword>
<dbReference type="EMBL" id="JAMTCK010000016">
    <property type="protein sequence ID" value="MCP2168911.1"/>
    <property type="molecule type" value="Genomic_DNA"/>
</dbReference>
<evidence type="ECO:0000313" key="1">
    <source>
        <dbReference type="EMBL" id="MCP2168911.1"/>
    </source>
</evidence>
<protein>
    <submittedName>
        <fullName evidence="1">Alpha/beta hydrolase family</fullName>
    </submittedName>
</protein>
<name>A0AAE3GIP1_9PSEU</name>
<gene>
    <name evidence="1" type="ORF">LX83_005791</name>
</gene>
<comment type="caution">
    <text evidence="1">The sequence shown here is derived from an EMBL/GenBank/DDBJ whole genome shotgun (WGS) entry which is preliminary data.</text>
</comment>
<sequence>MAGVGAVKGRKTTRGAGWISPGASAAMIDWTVRQLLDSTFLIDQLVADQAHYDPRDRLGQVRVPTHFLHGELDTEVPLRIPQECASLIPGARLTVVEGAGHMSQQDQAERFTQALRAALR</sequence>
<dbReference type="Proteomes" id="UP001206128">
    <property type="component" value="Unassembled WGS sequence"/>
</dbReference>
<evidence type="ECO:0000313" key="2">
    <source>
        <dbReference type="Proteomes" id="UP001206128"/>
    </source>
</evidence>
<dbReference type="InterPro" id="IPR029058">
    <property type="entry name" value="AB_hydrolase_fold"/>
</dbReference>